<protein>
    <submittedName>
        <fullName evidence="1">Uncharacterized protein</fullName>
    </submittedName>
</protein>
<dbReference type="InParanoid" id="Q22M45"/>
<dbReference type="AlphaFoldDB" id="Q22M45"/>
<dbReference type="Proteomes" id="UP000009168">
    <property type="component" value="Unassembled WGS sequence"/>
</dbReference>
<accession>Q22M45</accession>
<dbReference type="HOGENOM" id="CLU_1380579_0_0_1"/>
<sequence>MLGGYQQNYLNQMNIDLPEYESAAKTLTHKESEFPLVINRNVNQHFISFKNIANIIDLGVEPRDKSLKNSEKQVVIQKQKEYIKDRIKVYIYPMSEDSIYVGIKLYNIDQVIRFCGKAIMHDFKSYEQIKDDQIQINEIKWVTEIGFKLTYIPYNYQEQYKNLKNECLFSLTLECSEAISNITILVVRLADDKQVFIL</sequence>
<organism evidence="1 2">
    <name type="scientific">Tetrahymena thermophila (strain SB210)</name>
    <dbReference type="NCBI Taxonomy" id="312017"/>
    <lineage>
        <taxon>Eukaryota</taxon>
        <taxon>Sar</taxon>
        <taxon>Alveolata</taxon>
        <taxon>Ciliophora</taxon>
        <taxon>Intramacronucleata</taxon>
        <taxon>Oligohymenophorea</taxon>
        <taxon>Hymenostomatida</taxon>
        <taxon>Tetrahymenina</taxon>
        <taxon>Tetrahymenidae</taxon>
        <taxon>Tetrahymena</taxon>
    </lineage>
</organism>
<dbReference type="RefSeq" id="XP_977175.1">
    <property type="nucleotide sequence ID" value="XM_972082.1"/>
</dbReference>
<dbReference type="GeneID" id="7840512"/>
<reference evidence="2" key="1">
    <citation type="journal article" date="2006" name="PLoS Biol.">
        <title>Macronuclear genome sequence of the ciliate Tetrahymena thermophila, a model eukaryote.</title>
        <authorList>
            <person name="Eisen J.A."/>
            <person name="Coyne R.S."/>
            <person name="Wu M."/>
            <person name="Wu D."/>
            <person name="Thiagarajan M."/>
            <person name="Wortman J.R."/>
            <person name="Badger J.H."/>
            <person name="Ren Q."/>
            <person name="Amedeo P."/>
            <person name="Jones K.M."/>
            <person name="Tallon L.J."/>
            <person name="Delcher A.L."/>
            <person name="Salzberg S.L."/>
            <person name="Silva J.C."/>
            <person name="Haas B.J."/>
            <person name="Majoros W.H."/>
            <person name="Farzad M."/>
            <person name="Carlton J.M."/>
            <person name="Smith R.K. Jr."/>
            <person name="Garg J."/>
            <person name="Pearlman R.E."/>
            <person name="Karrer K.M."/>
            <person name="Sun L."/>
            <person name="Manning G."/>
            <person name="Elde N.C."/>
            <person name="Turkewitz A.P."/>
            <person name="Asai D.J."/>
            <person name="Wilkes D.E."/>
            <person name="Wang Y."/>
            <person name="Cai H."/>
            <person name="Collins K."/>
            <person name="Stewart B.A."/>
            <person name="Lee S.R."/>
            <person name="Wilamowska K."/>
            <person name="Weinberg Z."/>
            <person name="Ruzzo W.L."/>
            <person name="Wloga D."/>
            <person name="Gaertig J."/>
            <person name="Frankel J."/>
            <person name="Tsao C.-C."/>
            <person name="Gorovsky M.A."/>
            <person name="Keeling P.J."/>
            <person name="Waller R.F."/>
            <person name="Patron N.J."/>
            <person name="Cherry J.M."/>
            <person name="Stover N.A."/>
            <person name="Krieger C.J."/>
            <person name="del Toro C."/>
            <person name="Ryder H.F."/>
            <person name="Williamson S.C."/>
            <person name="Barbeau R.A."/>
            <person name="Hamilton E.P."/>
            <person name="Orias E."/>
        </authorList>
    </citation>
    <scope>NUCLEOTIDE SEQUENCE [LARGE SCALE GENOMIC DNA]</scope>
    <source>
        <strain evidence="2">SB210</strain>
    </source>
</reference>
<dbReference type="EMBL" id="GG662720">
    <property type="protein sequence ID" value="EAR86470.1"/>
    <property type="molecule type" value="Genomic_DNA"/>
</dbReference>
<evidence type="ECO:0000313" key="2">
    <source>
        <dbReference type="Proteomes" id="UP000009168"/>
    </source>
</evidence>
<proteinExistence type="predicted"/>
<dbReference type="KEGG" id="tet:TTHERM_00037750"/>
<keyword evidence="2" id="KW-1185">Reference proteome</keyword>
<evidence type="ECO:0000313" key="1">
    <source>
        <dbReference type="EMBL" id="EAR86470.1"/>
    </source>
</evidence>
<gene>
    <name evidence="1" type="ORF">TTHERM_00037750</name>
</gene>
<name>Q22M45_TETTS</name>